<dbReference type="NCBIfam" id="TIGR04183">
    <property type="entry name" value="Por_Secre_tail"/>
    <property type="match status" value="1"/>
</dbReference>
<comment type="caution">
    <text evidence="4">The sequence shown here is derived from an EMBL/GenBank/DDBJ whole genome shotgun (WGS) entry which is preliminary data.</text>
</comment>
<gene>
    <name evidence="4" type="ORF">C7H52_05360</name>
</gene>
<keyword evidence="1 2" id="KW-0732">Signal</keyword>
<dbReference type="AlphaFoldDB" id="A0A2T1NE33"/>
<reference evidence="4 5" key="1">
    <citation type="submission" date="2018-03" db="EMBL/GenBank/DDBJ databases">
        <title>Mesoflavibacter sp. HG37 and Mesoflavibacter sp. HG96 sp.nov., two marine bacteria isolated from seawater of Western Pacific Ocean.</title>
        <authorList>
            <person name="Cheng H."/>
            <person name="Wu Y.-H."/>
            <person name="Guo L.-L."/>
            <person name="Xu X.-W."/>
        </authorList>
    </citation>
    <scope>NUCLEOTIDE SEQUENCE [LARGE SCALE GENOMIC DNA]</scope>
    <source>
        <strain evidence="4 5">KCTC 32269</strain>
    </source>
</reference>
<proteinExistence type="predicted"/>
<dbReference type="Pfam" id="PF18962">
    <property type="entry name" value="Por_Secre_tail"/>
    <property type="match status" value="1"/>
</dbReference>
<feature type="domain" description="Secretion system C-terminal sorting" evidence="3">
    <location>
        <begin position="199"/>
        <end position="265"/>
    </location>
</feature>
<name>A0A2T1NE33_9FLAO</name>
<dbReference type="OrthoDB" id="1138233at2"/>
<feature type="signal peptide" evidence="2">
    <location>
        <begin position="1"/>
        <end position="19"/>
    </location>
</feature>
<dbReference type="RefSeq" id="WP_106462848.1">
    <property type="nucleotide sequence ID" value="NZ_PXOQ01000007.1"/>
</dbReference>
<keyword evidence="5" id="KW-1185">Reference proteome</keyword>
<evidence type="ECO:0000313" key="5">
    <source>
        <dbReference type="Proteomes" id="UP000238426"/>
    </source>
</evidence>
<protein>
    <recommendedName>
        <fullName evidence="3">Secretion system C-terminal sorting domain-containing protein</fullName>
    </recommendedName>
</protein>
<evidence type="ECO:0000256" key="2">
    <source>
        <dbReference type="SAM" id="SignalP"/>
    </source>
</evidence>
<feature type="chain" id="PRO_5015560369" description="Secretion system C-terminal sorting domain-containing protein" evidence="2">
    <location>
        <begin position="20"/>
        <end position="268"/>
    </location>
</feature>
<dbReference type="InterPro" id="IPR026444">
    <property type="entry name" value="Secre_tail"/>
</dbReference>
<evidence type="ECO:0000256" key="1">
    <source>
        <dbReference type="ARBA" id="ARBA00022729"/>
    </source>
</evidence>
<dbReference type="EMBL" id="PXOQ01000007">
    <property type="protein sequence ID" value="PSG90707.1"/>
    <property type="molecule type" value="Genomic_DNA"/>
</dbReference>
<evidence type="ECO:0000313" key="4">
    <source>
        <dbReference type="EMBL" id="PSG90707.1"/>
    </source>
</evidence>
<accession>A0A2T1NE33</accession>
<dbReference type="Proteomes" id="UP000238426">
    <property type="component" value="Unassembled WGS sequence"/>
</dbReference>
<evidence type="ECO:0000259" key="3">
    <source>
        <dbReference type="Pfam" id="PF18962"/>
    </source>
</evidence>
<sequence length="268" mass="29208">MKQLYSLIALLFLSVVTYAQTEQYEFSIQYIGVNSGTGNYQFALVATPDADVTNQLSSDMASMISVPTGYSIGNFENGNSGIPSTEFLADDYGLNSDAGDPTFYVNRQVPTSNIFFNFTTGTAIQLVLFDVIGTTPPTSGFLRLLPPGDGSRLGFLPDYINMTDGPSTTDRYGSQSTSENSYNFATLGTTSNRLENINIYPNPVKNELNIKGLDNELKKVSIYNVTGQKVIFQTDGLKTINTSSLSPGVYFINLETTEASKTIKIVKE</sequence>
<organism evidence="4 5">
    <name type="scientific">Aurantibacter aestuarii</name>
    <dbReference type="NCBI Taxonomy" id="1266046"/>
    <lineage>
        <taxon>Bacteria</taxon>
        <taxon>Pseudomonadati</taxon>
        <taxon>Bacteroidota</taxon>
        <taxon>Flavobacteriia</taxon>
        <taxon>Flavobacteriales</taxon>
        <taxon>Flavobacteriaceae</taxon>
        <taxon>Aurantibacter</taxon>
    </lineage>
</organism>